<organism evidence="6 7">
    <name type="scientific">Martelella mediterranea</name>
    <dbReference type="NCBI Taxonomy" id="293089"/>
    <lineage>
        <taxon>Bacteria</taxon>
        <taxon>Pseudomonadati</taxon>
        <taxon>Pseudomonadota</taxon>
        <taxon>Alphaproteobacteria</taxon>
        <taxon>Hyphomicrobiales</taxon>
        <taxon>Aurantimonadaceae</taxon>
        <taxon>Martelella</taxon>
    </lineage>
</organism>
<dbReference type="Gene3D" id="3.30.450.20">
    <property type="entry name" value="PAS domain"/>
    <property type="match status" value="2"/>
</dbReference>
<evidence type="ECO:0000313" key="7">
    <source>
        <dbReference type="Proteomes" id="UP000295097"/>
    </source>
</evidence>
<keyword evidence="1" id="KW-0472">Membrane</keyword>
<dbReference type="PROSITE" id="PS50887">
    <property type="entry name" value="GGDEF"/>
    <property type="match status" value="1"/>
</dbReference>
<dbReference type="Gene3D" id="3.20.20.450">
    <property type="entry name" value="EAL domain"/>
    <property type="match status" value="1"/>
</dbReference>
<dbReference type="CDD" id="cd01948">
    <property type="entry name" value="EAL"/>
    <property type="match status" value="1"/>
</dbReference>
<dbReference type="InterPro" id="IPR029787">
    <property type="entry name" value="Nucleotide_cyclase"/>
</dbReference>
<dbReference type="SMART" id="SM00052">
    <property type="entry name" value="EAL"/>
    <property type="match status" value="1"/>
</dbReference>
<dbReference type="Gene3D" id="3.30.70.270">
    <property type="match status" value="1"/>
</dbReference>
<dbReference type="InterPro" id="IPR013656">
    <property type="entry name" value="PAS_4"/>
</dbReference>
<dbReference type="AlphaFoldDB" id="A0A4R3NSV8"/>
<dbReference type="Proteomes" id="UP000295097">
    <property type="component" value="Unassembled WGS sequence"/>
</dbReference>
<evidence type="ECO:0000259" key="2">
    <source>
        <dbReference type="PROSITE" id="PS50112"/>
    </source>
</evidence>
<evidence type="ECO:0000259" key="4">
    <source>
        <dbReference type="PROSITE" id="PS50883"/>
    </source>
</evidence>
<dbReference type="InterPro" id="IPR000014">
    <property type="entry name" value="PAS"/>
</dbReference>
<proteinExistence type="predicted"/>
<dbReference type="Pfam" id="PF13188">
    <property type="entry name" value="PAS_8"/>
    <property type="match status" value="1"/>
</dbReference>
<dbReference type="NCBIfam" id="TIGR00254">
    <property type="entry name" value="GGDEF"/>
    <property type="match status" value="1"/>
</dbReference>
<gene>
    <name evidence="6" type="ORF">EDC90_101461</name>
</gene>
<evidence type="ECO:0000259" key="5">
    <source>
        <dbReference type="PROSITE" id="PS50887"/>
    </source>
</evidence>
<evidence type="ECO:0000313" key="6">
    <source>
        <dbReference type="EMBL" id="TCT39096.1"/>
    </source>
</evidence>
<dbReference type="Pfam" id="PF08448">
    <property type="entry name" value="PAS_4"/>
    <property type="match status" value="1"/>
</dbReference>
<keyword evidence="7" id="KW-1185">Reference proteome</keyword>
<keyword evidence="1" id="KW-0812">Transmembrane</keyword>
<feature type="domain" description="EAL" evidence="4">
    <location>
        <begin position="524"/>
        <end position="769"/>
    </location>
</feature>
<dbReference type="SUPFAM" id="SSF141868">
    <property type="entry name" value="EAL domain-like"/>
    <property type="match status" value="1"/>
</dbReference>
<dbReference type="SMART" id="SM00267">
    <property type="entry name" value="GGDEF"/>
    <property type="match status" value="1"/>
</dbReference>
<dbReference type="CDD" id="cd01949">
    <property type="entry name" value="GGDEF"/>
    <property type="match status" value="1"/>
</dbReference>
<sequence>MTAMAGKADPSVRRTLVSCSFLLLIFVLLFCAPPVQAQSFRARISALIDKSPVAILILDPEARLIIAANNAASRFYGWPNTRLINMPMTELNPMSVAQIEEEIGKIEAGTANDFLFPHRFADGSIHTVHVTSWPVRIANRDLLMSLVASPQSQPKIDDGVESYSSNLEDAIENKAQQLELTNNLLTLTMISAIAILAIIVLILARNMVRNRRLAKQLGQQHLLLRVVIDAIPDQIYFKRNDGTMAACNQAAADFVGMPSETIVGKRDREIFGDLNNTLLSQQIFSKVENQDKLINEANVVNPAGREYTLEMIKAPVTDTTGERLGSVSVWRDITERRTNEARIEMLAYYDPLTQLANRVKAIELLSAYLSAHRERGQFIALAVVDLDNFSGVNSIFGHDVADQLLITAANRLKDMVAGNGFVARLSSDAFLVVMTALGHDYDEAQTQAEQIVDALQSRISGKAILSGRHISTSACIGAVLISPEASDPGEFLKRADLAMHAAKNKGRGSVSWFTSDMVHSVVENFEVESLLERALNQDMFRLFLQPKVCQRGAARHFEVLLRIEHEERGIISPEEFIDIAESTGMILPIGTWILEEAARLLSQHQDLHVSVNVSVQQLLQENFVRDLACILQSYRFDPSHLTLEMTESLMIANFDLALAQLHDIRALNVRLSIDDFGTGYSALIYLKQLPLDELKIDKTFIAGIPHEANATSLVEFIIAMARHLNLIVVAEGVETEEQVKWLRSRGCDCLQGFLFGKPQRATDYLDELN</sequence>
<dbReference type="Pfam" id="PF00563">
    <property type="entry name" value="EAL"/>
    <property type="match status" value="1"/>
</dbReference>
<protein>
    <submittedName>
        <fullName evidence="6">PAS domain S-box-containing protein/diguanylate cyclase (GGDEF)-like protein</fullName>
    </submittedName>
</protein>
<evidence type="ECO:0000259" key="3">
    <source>
        <dbReference type="PROSITE" id="PS50113"/>
    </source>
</evidence>
<dbReference type="SUPFAM" id="SSF55073">
    <property type="entry name" value="Nucleotide cyclase"/>
    <property type="match status" value="1"/>
</dbReference>
<dbReference type="InterPro" id="IPR035919">
    <property type="entry name" value="EAL_sf"/>
</dbReference>
<dbReference type="InterPro" id="IPR001633">
    <property type="entry name" value="EAL_dom"/>
</dbReference>
<name>A0A4R3NSV8_9HYPH</name>
<reference evidence="6 7" key="1">
    <citation type="submission" date="2019-03" db="EMBL/GenBank/DDBJ databases">
        <title>Freshwater and sediment microbial communities from various areas in North America, analyzing microbe dynamics in response to fracking.</title>
        <authorList>
            <person name="Lamendella R."/>
        </authorList>
    </citation>
    <scope>NUCLEOTIDE SEQUENCE [LARGE SCALE GENOMIC DNA]</scope>
    <source>
        <strain evidence="6 7">175.2</strain>
    </source>
</reference>
<dbReference type="OrthoDB" id="9814202at2"/>
<dbReference type="PROSITE" id="PS50113">
    <property type="entry name" value="PAC"/>
    <property type="match status" value="1"/>
</dbReference>
<dbReference type="InterPro" id="IPR000700">
    <property type="entry name" value="PAS-assoc_C"/>
</dbReference>
<feature type="domain" description="PAC" evidence="3">
    <location>
        <begin position="293"/>
        <end position="345"/>
    </location>
</feature>
<comment type="caution">
    <text evidence="6">The sequence shown here is derived from an EMBL/GenBank/DDBJ whole genome shotgun (WGS) entry which is preliminary data.</text>
</comment>
<dbReference type="InterPro" id="IPR035965">
    <property type="entry name" value="PAS-like_dom_sf"/>
</dbReference>
<feature type="domain" description="GGDEF" evidence="5">
    <location>
        <begin position="377"/>
        <end position="515"/>
    </location>
</feature>
<keyword evidence="1" id="KW-1133">Transmembrane helix</keyword>
<dbReference type="EMBL" id="SMAR01000014">
    <property type="protein sequence ID" value="TCT39096.1"/>
    <property type="molecule type" value="Genomic_DNA"/>
</dbReference>
<dbReference type="SUPFAM" id="SSF55785">
    <property type="entry name" value="PYP-like sensor domain (PAS domain)"/>
    <property type="match status" value="2"/>
</dbReference>
<dbReference type="NCBIfam" id="TIGR00229">
    <property type="entry name" value="sensory_box"/>
    <property type="match status" value="2"/>
</dbReference>
<dbReference type="SMART" id="SM00091">
    <property type="entry name" value="PAS"/>
    <property type="match status" value="2"/>
</dbReference>
<accession>A0A4R3NSV8</accession>
<dbReference type="PANTHER" id="PTHR44757:SF2">
    <property type="entry name" value="BIOFILM ARCHITECTURE MAINTENANCE PROTEIN MBAA"/>
    <property type="match status" value="1"/>
</dbReference>
<feature type="domain" description="PAS" evidence="2">
    <location>
        <begin position="220"/>
        <end position="290"/>
    </location>
</feature>
<dbReference type="InterPro" id="IPR043128">
    <property type="entry name" value="Rev_trsase/Diguanyl_cyclase"/>
</dbReference>
<dbReference type="CDD" id="cd00130">
    <property type="entry name" value="PAS"/>
    <property type="match status" value="2"/>
</dbReference>
<dbReference type="InterPro" id="IPR000160">
    <property type="entry name" value="GGDEF_dom"/>
</dbReference>
<feature type="domain" description="PAS" evidence="2">
    <location>
        <begin position="40"/>
        <end position="110"/>
    </location>
</feature>
<dbReference type="InterPro" id="IPR052155">
    <property type="entry name" value="Biofilm_reg_signaling"/>
</dbReference>
<dbReference type="PANTHER" id="PTHR44757">
    <property type="entry name" value="DIGUANYLATE CYCLASE DGCP"/>
    <property type="match status" value="1"/>
</dbReference>
<evidence type="ECO:0000256" key="1">
    <source>
        <dbReference type="SAM" id="Phobius"/>
    </source>
</evidence>
<dbReference type="Pfam" id="PF00990">
    <property type="entry name" value="GGDEF"/>
    <property type="match status" value="1"/>
</dbReference>
<dbReference type="PROSITE" id="PS50883">
    <property type="entry name" value="EAL"/>
    <property type="match status" value="1"/>
</dbReference>
<feature type="transmembrane region" description="Helical" evidence="1">
    <location>
        <begin position="184"/>
        <end position="204"/>
    </location>
</feature>
<dbReference type="PROSITE" id="PS50112">
    <property type="entry name" value="PAS"/>
    <property type="match status" value="2"/>
</dbReference>